<accession>A0ACC1K0L5</accession>
<dbReference type="Proteomes" id="UP001140066">
    <property type="component" value="Unassembled WGS sequence"/>
</dbReference>
<dbReference type="EMBL" id="JANBUK010002746">
    <property type="protein sequence ID" value="KAJ2770738.1"/>
    <property type="molecule type" value="Genomic_DNA"/>
</dbReference>
<sequence length="92" mass="10298">MDSSLPIKRSHSESKESGPLNSASDETLQTASRDEHQEDDEMVRESLSLDVVWRGNERYPLRIPKYATVLSIKALLEELTGVDAESQKLLGL</sequence>
<proteinExistence type="predicted"/>
<gene>
    <name evidence="1" type="ORF">GGI18_005166</name>
</gene>
<reference evidence="1" key="1">
    <citation type="submission" date="2022-07" db="EMBL/GenBank/DDBJ databases">
        <title>Phylogenomic reconstructions and comparative analyses of Kickxellomycotina fungi.</title>
        <authorList>
            <person name="Reynolds N.K."/>
            <person name="Stajich J.E."/>
            <person name="Barry K."/>
            <person name="Grigoriev I.V."/>
            <person name="Crous P."/>
            <person name="Smith M.E."/>
        </authorList>
    </citation>
    <scope>NUCLEOTIDE SEQUENCE</scope>
    <source>
        <strain evidence="1">BCRC 34191</strain>
    </source>
</reference>
<evidence type="ECO:0000313" key="2">
    <source>
        <dbReference type="Proteomes" id="UP001140066"/>
    </source>
</evidence>
<organism evidence="1 2">
    <name type="scientific">Coemansia linderi</name>
    <dbReference type="NCBI Taxonomy" id="2663919"/>
    <lineage>
        <taxon>Eukaryota</taxon>
        <taxon>Fungi</taxon>
        <taxon>Fungi incertae sedis</taxon>
        <taxon>Zoopagomycota</taxon>
        <taxon>Kickxellomycotina</taxon>
        <taxon>Kickxellomycetes</taxon>
        <taxon>Kickxellales</taxon>
        <taxon>Kickxellaceae</taxon>
        <taxon>Coemansia</taxon>
    </lineage>
</organism>
<comment type="caution">
    <text evidence="1">The sequence shown here is derived from an EMBL/GenBank/DDBJ whole genome shotgun (WGS) entry which is preliminary data.</text>
</comment>
<keyword evidence="2" id="KW-1185">Reference proteome</keyword>
<name>A0ACC1K0L5_9FUNG</name>
<feature type="non-terminal residue" evidence="1">
    <location>
        <position position="92"/>
    </location>
</feature>
<evidence type="ECO:0000313" key="1">
    <source>
        <dbReference type="EMBL" id="KAJ2770738.1"/>
    </source>
</evidence>
<protein>
    <submittedName>
        <fullName evidence="1">Uncharacterized protein</fullName>
    </submittedName>
</protein>